<keyword evidence="5" id="KW-1185">Reference proteome</keyword>
<name>A0ABS0B4X3_9GAMM</name>
<feature type="domain" description="NodB homology" evidence="3">
    <location>
        <begin position="12"/>
        <end position="152"/>
    </location>
</feature>
<evidence type="ECO:0000256" key="2">
    <source>
        <dbReference type="ARBA" id="ARBA00022801"/>
    </source>
</evidence>
<organism evidence="4 5">
    <name type="scientific">Lysobacter niastensis</name>
    <dbReference type="NCBI Taxonomy" id="380629"/>
    <lineage>
        <taxon>Bacteria</taxon>
        <taxon>Pseudomonadati</taxon>
        <taxon>Pseudomonadota</taxon>
        <taxon>Gammaproteobacteria</taxon>
        <taxon>Lysobacterales</taxon>
        <taxon>Lysobacteraceae</taxon>
        <taxon>Lysobacter</taxon>
    </lineage>
</organism>
<gene>
    <name evidence="4" type="ORF">IU514_06380</name>
</gene>
<reference evidence="4 5" key="1">
    <citation type="submission" date="2020-11" db="EMBL/GenBank/DDBJ databases">
        <title>Draft Genome Sequence and Secondary Metabolite Biosynthetic Potential of the Lysobacter niastensis Type strain DSM 18481.</title>
        <authorList>
            <person name="Turrini P."/>
            <person name="Artuso I."/>
            <person name="Tescari M."/>
            <person name="Lugli G.A."/>
            <person name="Frangipani E."/>
            <person name="Ventura M."/>
            <person name="Visca P."/>
        </authorList>
    </citation>
    <scope>NUCLEOTIDE SEQUENCE [LARGE SCALE GENOMIC DNA]</scope>
    <source>
        <strain evidence="4 5">DSM 18481</strain>
    </source>
</reference>
<evidence type="ECO:0000313" key="4">
    <source>
        <dbReference type="EMBL" id="MBF6023648.1"/>
    </source>
</evidence>
<dbReference type="InterPro" id="IPR011330">
    <property type="entry name" value="Glyco_hydro/deAcase_b/a-brl"/>
</dbReference>
<accession>A0ABS0B4X3</accession>
<dbReference type="InterPro" id="IPR002509">
    <property type="entry name" value="NODB_dom"/>
</dbReference>
<protein>
    <submittedName>
        <fullName evidence="4">Polysaccharide deacetylase family protein</fullName>
    </submittedName>
</protein>
<dbReference type="InterPro" id="IPR050248">
    <property type="entry name" value="Polysacc_deacetylase_ArnD"/>
</dbReference>
<comment type="caution">
    <text evidence="4">The sequence shown here is derived from an EMBL/GenBank/DDBJ whole genome shotgun (WGS) entry which is preliminary data.</text>
</comment>
<evidence type="ECO:0000259" key="3">
    <source>
        <dbReference type="Pfam" id="PF01522"/>
    </source>
</evidence>
<dbReference type="Proteomes" id="UP001429984">
    <property type="component" value="Unassembled WGS sequence"/>
</dbReference>
<dbReference type="PANTHER" id="PTHR10587">
    <property type="entry name" value="GLYCOSYL TRANSFERASE-RELATED"/>
    <property type="match status" value="1"/>
</dbReference>
<sequence length="316" mass="35553">MALLLAAAVHANEPDRRIAVTFDDLPWASLEPATPLPAEGSVPMDMLDHHKRLVDALRQSGVPAIGFVNESRLWSQGSFRPDRTAMLEAWLEAGLSLGNHTASHLDFNAVGLEAYQRDILLGEAHLRPLLAARGQTPQWFRHPYLRTGTNHDDRTALETFLREHGYRIAPVTVTNSDWIWAAAYRNTLRQGDEQTRQRLRQDYVRYMMLRVAYFERRSSMLLGYLVPQVLLLHANELNADAFAALGDALRGHGYRFVSLEDATRDPAYARPDGYTGSYGTSWIHRWAAAENRGTSFYGGEPTTPRWVLELAGVASE</sequence>
<dbReference type="EMBL" id="JADLZT010000003">
    <property type="protein sequence ID" value="MBF6023648.1"/>
    <property type="molecule type" value="Genomic_DNA"/>
</dbReference>
<dbReference type="Gene3D" id="3.20.20.370">
    <property type="entry name" value="Glycoside hydrolase/deacetylase"/>
    <property type="match status" value="1"/>
</dbReference>
<dbReference type="PANTHER" id="PTHR10587:SF133">
    <property type="entry name" value="CHITIN DEACETYLASE 1-RELATED"/>
    <property type="match status" value="1"/>
</dbReference>
<dbReference type="SUPFAM" id="SSF88713">
    <property type="entry name" value="Glycoside hydrolase/deacetylase"/>
    <property type="match status" value="1"/>
</dbReference>
<keyword evidence="1" id="KW-0479">Metal-binding</keyword>
<evidence type="ECO:0000256" key="1">
    <source>
        <dbReference type="ARBA" id="ARBA00022723"/>
    </source>
</evidence>
<dbReference type="Pfam" id="PF01522">
    <property type="entry name" value="Polysacc_deac_1"/>
    <property type="match status" value="1"/>
</dbReference>
<dbReference type="CDD" id="cd10960">
    <property type="entry name" value="CE4_NodB_like_1"/>
    <property type="match status" value="1"/>
</dbReference>
<evidence type="ECO:0000313" key="5">
    <source>
        <dbReference type="Proteomes" id="UP001429984"/>
    </source>
</evidence>
<proteinExistence type="predicted"/>
<keyword evidence="2" id="KW-0378">Hydrolase</keyword>